<organism evidence="2 3">
    <name type="scientific">Zoogloea oleivorans</name>
    <dbReference type="NCBI Taxonomy" id="1552750"/>
    <lineage>
        <taxon>Bacteria</taxon>
        <taxon>Pseudomonadati</taxon>
        <taxon>Pseudomonadota</taxon>
        <taxon>Betaproteobacteria</taxon>
        <taxon>Rhodocyclales</taxon>
        <taxon>Zoogloeaceae</taxon>
        <taxon>Zoogloea</taxon>
    </lineage>
</organism>
<feature type="chain" id="PRO_5025629877" evidence="1">
    <location>
        <begin position="19"/>
        <end position="175"/>
    </location>
</feature>
<dbReference type="RefSeq" id="WP_148580157.1">
    <property type="nucleotide sequence ID" value="NZ_SDKK01000015.1"/>
</dbReference>
<dbReference type="AlphaFoldDB" id="A0A6C2CLH6"/>
<name>A0A6C2CLH6_9RHOO</name>
<proteinExistence type="predicted"/>
<accession>A0A6C2CLH6</accession>
<reference evidence="2 3" key="1">
    <citation type="submission" date="2019-01" db="EMBL/GenBank/DDBJ databases">
        <title>Zoogloea oleivorans genome sequencing and assembly.</title>
        <authorList>
            <person name="Tancsics A."/>
            <person name="Farkas M."/>
            <person name="Kriszt B."/>
            <person name="Maroti G."/>
            <person name="Horvath B."/>
        </authorList>
    </citation>
    <scope>NUCLEOTIDE SEQUENCE [LARGE SCALE GENOMIC DNA]</scope>
    <source>
        <strain evidence="2 3">Buc</strain>
    </source>
</reference>
<evidence type="ECO:0000313" key="3">
    <source>
        <dbReference type="Proteomes" id="UP000389128"/>
    </source>
</evidence>
<sequence length="175" mass="19608">MSKIAVALAGLLTLAGCASVEVSDYAAEKPELDLSRYFNGTLDADGMFQDRSGKVVKRFHVVIEASWKGPVGTLDERFTYSDGSTQRRVWTVTKLDANHYSGRADDVVGEASGEARGNALRWKYVMALPVDGKVYNVDFDDWMFLMDDRVMLNRSVMSKFGFRLGEVSLSFRKRE</sequence>
<dbReference type="Pfam" id="PF12915">
    <property type="entry name" value="DUF3833"/>
    <property type="match status" value="1"/>
</dbReference>
<protein>
    <submittedName>
        <fullName evidence="2">DUF3833 domain-containing protein</fullName>
    </submittedName>
</protein>
<evidence type="ECO:0000313" key="2">
    <source>
        <dbReference type="EMBL" id="TYC55024.1"/>
    </source>
</evidence>
<feature type="signal peptide" evidence="1">
    <location>
        <begin position="1"/>
        <end position="18"/>
    </location>
</feature>
<dbReference type="OrthoDB" id="5296954at2"/>
<gene>
    <name evidence="2" type="ORF">ETQ85_16385</name>
</gene>
<keyword evidence="1" id="KW-0732">Signal</keyword>
<comment type="caution">
    <text evidence="2">The sequence shown here is derived from an EMBL/GenBank/DDBJ whole genome shotgun (WGS) entry which is preliminary data.</text>
</comment>
<dbReference type="Proteomes" id="UP000389128">
    <property type="component" value="Unassembled WGS sequence"/>
</dbReference>
<keyword evidence="3" id="KW-1185">Reference proteome</keyword>
<evidence type="ECO:0000256" key="1">
    <source>
        <dbReference type="SAM" id="SignalP"/>
    </source>
</evidence>
<dbReference type="InterPro" id="IPR024409">
    <property type="entry name" value="DUF3833"/>
</dbReference>
<dbReference type="EMBL" id="SDKK01000015">
    <property type="protein sequence ID" value="TYC55024.1"/>
    <property type="molecule type" value="Genomic_DNA"/>
</dbReference>
<dbReference type="PROSITE" id="PS51257">
    <property type="entry name" value="PROKAR_LIPOPROTEIN"/>
    <property type="match status" value="1"/>
</dbReference>